<reference evidence="1 2" key="1">
    <citation type="journal article" date="2021" name="Elife">
        <title>Chloroplast acquisition without the gene transfer in kleptoplastic sea slugs, Plakobranchus ocellatus.</title>
        <authorList>
            <person name="Maeda T."/>
            <person name="Takahashi S."/>
            <person name="Yoshida T."/>
            <person name="Shimamura S."/>
            <person name="Takaki Y."/>
            <person name="Nagai Y."/>
            <person name="Toyoda A."/>
            <person name="Suzuki Y."/>
            <person name="Arimoto A."/>
            <person name="Ishii H."/>
            <person name="Satoh N."/>
            <person name="Nishiyama T."/>
            <person name="Hasebe M."/>
            <person name="Maruyama T."/>
            <person name="Minagawa J."/>
            <person name="Obokata J."/>
            <person name="Shigenobu S."/>
        </authorList>
    </citation>
    <scope>NUCLEOTIDE SEQUENCE [LARGE SCALE GENOMIC DNA]</scope>
</reference>
<dbReference type="EMBL" id="BLXT01004955">
    <property type="protein sequence ID" value="GFO18457.1"/>
    <property type="molecule type" value="Genomic_DNA"/>
</dbReference>
<dbReference type="AlphaFoldDB" id="A0AAV4BGD6"/>
<evidence type="ECO:0000313" key="1">
    <source>
        <dbReference type="EMBL" id="GFO18457.1"/>
    </source>
</evidence>
<proteinExistence type="predicted"/>
<dbReference type="Proteomes" id="UP000735302">
    <property type="component" value="Unassembled WGS sequence"/>
</dbReference>
<name>A0AAV4BGD6_9GAST</name>
<comment type="caution">
    <text evidence="1">The sequence shown here is derived from an EMBL/GenBank/DDBJ whole genome shotgun (WGS) entry which is preliminary data.</text>
</comment>
<sequence length="90" mass="10464">MGAHTLIQLKVNNLPARSSAWTCWKWKPKWTLRTYEQSASNHVCTVLRSPFKIRHSQGDVMTFTPPQSHSMLKLFRHSPHQPARQSISLR</sequence>
<gene>
    <name evidence="1" type="ORF">PoB_004496200</name>
</gene>
<evidence type="ECO:0000313" key="2">
    <source>
        <dbReference type="Proteomes" id="UP000735302"/>
    </source>
</evidence>
<accession>A0AAV4BGD6</accession>
<organism evidence="1 2">
    <name type="scientific">Plakobranchus ocellatus</name>
    <dbReference type="NCBI Taxonomy" id="259542"/>
    <lineage>
        <taxon>Eukaryota</taxon>
        <taxon>Metazoa</taxon>
        <taxon>Spiralia</taxon>
        <taxon>Lophotrochozoa</taxon>
        <taxon>Mollusca</taxon>
        <taxon>Gastropoda</taxon>
        <taxon>Heterobranchia</taxon>
        <taxon>Euthyneura</taxon>
        <taxon>Panpulmonata</taxon>
        <taxon>Sacoglossa</taxon>
        <taxon>Placobranchoidea</taxon>
        <taxon>Plakobranchidae</taxon>
        <taxon>Plakobranchus</taxon>
    </lineage>
</organism>
<keyword evidence="2" id="KW-1185">Reference proteome</keyword>
<protein>
    <submittedName>
        <fullName evidence="1">Uncharacterized protein</fullName>
    </submittedName>
</protein>